<keyword evidence="1" id="KW-0472">Membrane</keyword>
<feature type="non-terminal residue" evidence="2">
    <location>
        <position position="1"/>
    </location>
</feature>
<keyword evidence="1" id="KW-1133">Transmembrane helix</keyword>
<dbReference type="InterPro" id="IPR028994">
    <property type="entry name" value="Integrin_alpha_N"/>
</dbReference>
<keyword evidence="1" id="KW-0812">Transmembrane</keyword>
<dbReference type="Proteomes" id="UP000663881">
    <property type="component" value="Unassembled WGS sequence"/>
</dbReference>
<feature type="transmembrane region" description="Helical" evidence="1">
    <location>
        <begin position="64"/>
        <end position="84"/>
    </location>
</feature>
<proteinExistence type="predicted"/>
<sequence length="199" mass="21497">MTTQYYELKNSSEISDSIVINPFSNSNFDHQTSHRIETQSTTTSNSCLNLKFVKKMKQYPVRSTIVAVVIVIVLAISITSILLFDNKKNTVDTVITNDNTTKTTTTTIPKTTTTTSSSTSAASTLSTSTADTTSTSLITTSISTTRTTSSCNKFLTEITYSTGAGSDPYSVTAADVDGDRKIDIIVANKRTNNIGIFLN</sequence>
<evidence type="ECO:0000313" key="3">
    <source>
        <dbReference type="Proteomes" id="UP000663881"/>
    </source>
</evidence>
<dbReference type="SUPFAM" id="SSF69318">
    <property type="entry name" value="Integrin alpha N-terminal domain"/>
    <property type="match status" value="1"/>
</dbReference>
<accession>A0A820CQK4</accession>
<dbReference type="AlphaFoldDB" id="A0A820CQK4"/>
<comment type="caution">
    <text evidence="2">The sequence shown here is derived from an EMBL/GenBank/DDBJ whole genome shotgun (WGS) entry which is preliminary data.</text>
</comment>
<organism evidence="2 3">
    <name type="scientific">Adineta steineri</name>
    <dbReference type="NCBI Taxonomy" id="433720"/>
    <lineage>
        <taxon>Eukaryota</taxon>
        <taxon>Metazoa</taxon>
        <taxon>Spiralia</taxon>
        <taxon>Gnathifera</taxon>
        <taxon>Rotifera</taxon>
        <taxon>Eurotatoria</taxon>
        <taxon>Bdelloidea</taxon>
        <taxon>Adinetida</taxon>
        <taxon>Adinetidae</taxon>
        <taxon>Adineta</taxon>
    </lineage>
</organism>
<reference evidence="2" key="1">
    <citation type="submission" date="2021-02" db="EMBL/GenBank/DDBJ databases">
        <authorList>
            <person name="Nowell W R."/>
        </authorList>
    </citation>
    <scope>NUCLEOTIDE SEQUENCE</scope>
</reference>
<protein>
    <submittedName>
        <fullName evidence="2">Uncharacterized protein</fullName>
    </submittedName>
</protein>
<gene>
    <name evidence="2" type="ORF">OKA104_LOCUS42270</name>
</gene>
<name>A0A820CQK4_9BILA</name>
<evidence type="ECO:0000256" key="1">
    <source>
        <dbReference type="SAM" id="Phobius"/>
    </source>
</evidence>
<evidence type="ECO:0000313" key="2">
    <source>
        <dbReference type="EMBL" id="CAF4225425.1"/>
    </source>
</evidence>
<dbReference type="EMBL" id="CAJOAY010010688">
    <property type="protein sequence ID" value="CAF4225425.1"/>
    <property type="molecule type" value="Genomic_DNA"/>
</dbReference>